<organism evidence="3 4">
    <name type="scientific">Exilibacterium tricleocarpae</name>
    <dbReference type="NCBI Taxonomy" id="2591008"/>
    <lineage>
        <taxon>Bacteria</taxon>
        <taxon>Pseudomonadati</taxon>
        <taxon>Pseudomonadota</taxon>
        <taxon>Gammaproteobacteria</taxon>
        <taxon>Cellvibrionales</taxon>
        <taxon>Cellvibrionaceae</taxon>
        <taxon>Exilibacterium</taxon>
    </lineage>
</organism>
<evidence type="ECO:0000259" key="2">
    <source>
        <dbReference type="PROSITE" id="PS50943"/>
    </source>
</evidence>
<feature type="domain" description="HTH cro/C1-type" evidence="2">
    <location>
        <begin position="19"/>
        <end position="71"/>
    </location>
</feature>
<dbReference type="RefSeq" id="WP_142902243.1">
    <property type="nucleotide sequence ID" value="NZ_ML660087.1"/>
</dbReference>
<dbReference type="Proteomes" id="UP000319732">
    <property type="component" value="Unassembled WGS sequence"/>
</dbReference>
<dbReference type="InterPro" id="IPR001387">
    <property type="entry name" value="Cro/C1-type_HTH"/>
</dbReference>
<dbReference type="SUPFAM" id="SSF47413">
    <property type="entry name" value="lambda repressor-like DNA-binding domains"/>
    <property type="match status" value="1"/>
</dbReference>
<name>A0A545U9E7_9GAMM</name>
<dbReference type="InterPro" id="IPR010982">
    <property type="entry name" value="Lambda_DNA-bd_dom_sf"/>
</dbReference>
<dbReference type="CDD" id="cd00093">
    <property type="entry name" value="HTH_XRE"/>
    <property type="match status" value="1"/>
</dbReference>
<accession>A0A545U9E7</accession>
<evidence type="ECO:0000256" key="1">
    <source>
        <dbReference type="SAM" id="MobiDB-lite"/>
    </source>
</evidence>
<dbReference type="GO" id="GO:0003677">
    <property type="term" value="F:DNA binding"/>
    <property type="evidence" value="ECO:0007669"/>
    <property type="project" value="InterPro"/>
</dbReference>
<reference evidence="3 4" key="1">
    <citation type="submission" date="2019-06" db="EMBL/GenBank/DDBJ databases">
        <title>Whole genome sequence for Cellvibrionaceae sp. R142.</title>
        <authorList>
            <person name="Wang G."/>
        </authorList>
    </citation>
    <scope>NUCLEOTIDE SEQUENCE [LARGE SCALE GENOMIC DNA]</scope>
    <source>
        <strain evidence="3 4">R142</strain>
    </source>
</reference>
<dbReference type="OrthoDB" id="6198093at2"/>
<dbReference type="Gene3D" id="1.10.260.40">
    <property type="entry name" value="lambda repressor-like DNA-binding domains"/>
    <property type="match status" value="1"/>
</dbReference>
<sequence>MDYNTVSNQAVLADLGRKIETIRLQQNLRREDLAAVSGVSKGTVKNIEGGNSVGSLYLVAVLRGLGEVGSLSRLLQVPPYRPVDLKAGGGKRRRRASGHRISESPPAGEWKWGDET</sequence>
<dbReference type="AlphaFoldDB" id="A0A545U9E7"/>
<comment type="caution">
    <text evidence="3">The sequence shown here is derived from an EMBL/GenBank/DDBJ whole genome shotgun (WGS) entry which is preliminary data.</text>
</comment>
<proteinExistence type="predicted"/>
<keyword evidence="4" id="KW-1185">Reference proteome</keyword>
<gene>
    <name evidence="3" type="ORF">FKG94_00585</name>
</gene>
<evidence type="ECO:0000313" key="3">
    <source>
        <dbReference type="EMBL" id="TQV86091.1"/>
    </source>
</evidence>
<evidence type="ECO:0000313" key="4">
    <source>
        <dbReference type="Proteomes" id="UP000319732"/>
    </source>
</evidence>
<dbReference type="EMBL" id="VHSG01000002">
    <property type="protein sequence ID" value="TQV86091.1"/>
    <property type="molecule type" value="Genomic_DNA"/>
</dbReference>
<feature type="region of interest" description="Disordered" evidence="1">
    <location>
        <begin position="84"/>
        <end position="116"/>
    </location>
</feature>
<dbReference type="Pfam" id="PF01381">
    <property type="entry name" value="HTH_3"/>
    <property type="match status" value="1"/>
</dbReference>
<feature type="compositionally biased region" description="Basic residues" evidence="1">
    <location>
        <begin position="89"/>
        <end position="98"/>
    </location>
</feature>
<protein>
    <submittedName>
        <fullName evidence="3">Helix-turn-helix transcriptional regulator</fullName>
    </submittedName>
</protein>
<dbReference type="PROSITE" id="PS50943">
    <property type="entry name" value="HTH_CROC1"/>
    <property type="match status" value="1"/>
</dbReference>